<name>A0A1I2MSC4_9ACTN</name>
<dbReference type="SUPFAM" id="SSF46689">
    <property type="entry name" value="Homeodomain-like"/>
    <property type="match status" value="1"/>
</dbReference>
<dbReference type="STRING" id="35752.SAMN05421541_13330"/>
<evidence type="ECO:0000313" key="7">
    <source>
        <dbReference type="EMBL" id="SFF94362.1"/>
    </source>
</evidence>
<keyword evidence="8" id="KW-1185">Reference proteome</keyword>
<dbReference type="PRINTS" id="PR00455">
    <property type="entry name" value="HTHTETR"/>
</dbReference>
<evidence type="ECO:0000256" key="5">
    <source>
        <dbReference type="SAM" id="MobiDB-lite"/>
    </source>
</evidence>
<protein>
    <submittedName>
        <fullName evidence="7">DNA-binding transcriptional regulator, AcrR family</fullName>
    </submittedName>
</protein>
<proteinExistence type="predicted"/>
<feature type="domain" description="HTH tetR-type" evidence="6">
    <location>
        <begin position="14"/>
        <end position="74"/>
    </location>
</feature>
<organism evidence="7 8">
    <name type="scientific">Actinoplanes philippinensis</name>
    <dbReference type="NCBI Taxonomy" id="35752"/>
    <lineage>
        <taxon>Bacteria</taxon>
        <taxon>Bacillati</taxon>
        <taxon>Actinomycetota</taxon>
        <taxon>Actinomycetes</taxon>
        <taxon>Micromonosporales</taxon>
        <taxon>Micromonosporaceae</taxon>
        <taxon>Actinoplanes</taxon>
    </lineage>
</organism>
<dbReference type="Pfam" id="PF00440">
    <property type="entry name" value="TetR_N"/>
    <property type="match status" value="1"/>
</dbReference>
<dbReference type="Proteomes" id="UP000199645">
    <property type="component" value="Unassembled WGS sequence"/>
</dbReference>
<dbReference type="InterPro" id="IPR050109">
    <property type="entry name" value="HTH-type_TetR-like_transc_reg"/>
</dbReference>
<gene>
    <name evidence="7" type="ORF">SAMN05421541_13330</name>
</gene>
<evidence type="ECO:0000259" key="6">
    <source>
        <dbReference type="PROSITE" id="PS50977"/>
    </source>
</evidence>
<dbReference type="EMBL" id="FONV01000033">
    <property type="protein sequence ID" value="SFF94362.1"/>
    <property type="molecule type" value="Genomic_DNA"/>
</dbReference>
<dbReference type="AlphaFoldDB" id="A0A1I2MSC4"/>
<keyword evidence="2 4" id="KW-0238">DNA-binding</keyword>
<accession>A0A1I2MSC4</accession>
<evidence type="ECO:0000256" key="1">
    <source>
        <dbReference type="ARBA" id="ARBA00023015"/>
    </source>
</evidence>
<dbReference type="Gene3D" id="1.10.357.10">
    <property type="entry name" value="Tetracycline Repressor, domain 2"/>
    <property type="match status" value="1"/>
</dbReference>
<reference evidence="7 8" key="1">
    <citation type="submission" date="2016-10" db="EMBL/GenBank/DDBJ databases">
        <authorList>
            <person name="de Groot N.N."/>
        </authorList>
    </citation>
    <scope>NUCLEOTIDE SEQUENCE [LARGE SCALE GENOMIC DNA]</scope>
    <source>
        <strain evidence="7 8">DSM 43019</strain>
    </source>
</reference>
<dbReference type="InterPro" id="IPR009057">
    <property type="entry name" value="Homeodomain-like_sf"/>
</dbReference>
<evidence type="ECO:0000313" key="8">
    <source>
        <dbReference type="Proteomes" id="UP000199645"/>
    </source>
</evidence>
<keyword evidence="1" id="KW-0805">Transcription regulation</keyword>
<dbReference type="PANTHER" id="PTHR30055:SF234">
    <property type="entry name" value="HTH-TYPE TRANSCRIPTIONAL REGULATOR BETI"/>
    <property type="match status" value="1"/>
</dbReference>
<feature type="region of interest" description="Disordered" evidence="5">
    <location>
        <begin position="312"/>
        <end position="366"/>
    </location>
</feature>
<feature type="compositionally biased region" description="Polar residues" evidence="5">
    <location>
        <begin position="316"/>
        <end position="325"/>
    </location>
</feature>
<dbReference type="InterPro" id="IPR001647">
    <property type="entry name" value="HTH_TetR"/>
</dbReference>
<dbReference type="GO" id="GO:0000976">
    <property type="term" value="F:transcription cis-regulatory region binding"/>
    <property type="evidence" value="ECO:0007669"/>
    <property type="project" value="TreeGrafter"/>
</dbReference>
<dbReference type="PANTHER" id="PTHR30055">
    <property type="entry name" value="HTH-TYPE TRANSCRIPTIONAL REGULATOR RUTR"/>
    <property type="match status" value="1"/>
</dbReference>
<feature type="DNA-binding region" description="H-T-H motif" evidence="4">
    <location>
        <begin position="37"/>
        <end position="56"/>
    </location>
</feature>
<feature type="compositionally biased region" description="Low complexity" evidence="5">
    <location>
        <begin position="349"/>
        <end position="360"/>
    </location>
</feature>
<sequence length="408" mass="42290">MAGMVRLTRAQQQARTRSAVLDAAVEEFAEHGYADAKIDRIAARADLTRGAVYSNFAGKRSLYLAVLLDHAPWHAAAALDLPEVIPVTAAAEGFARAWLERLPLAGDTAAGGRLRSRSVAGVFDDEPGRAALAQITKLEALLLARALEACPPVARRRVRLAELMLTLLHGADHLAGTAPGFGDLFDLTRACGHLAGIPLTDEWDPPHLAFVPPAERCDAPWTPPDGVGGDGLLVILGTARLGAAEEAVRAAAPDDQVTVAVVSSDPAETGALARLRLTDLTVCLRRSFPVGVASTLHIELDDGPSLAAAVEAALTGSPSDHTTGSPPHHPADAVPGPRSASMPEHSTGSRRGLSGGSTSTPVRRDFSVGDETEIAVRIRGGRIVAWASGRGAGHAVAVALRDGGAGQP</sequence>
<keyword evidence="3" id="KW-0804">Transcription</keyword>
<dbReference type="GO" id="GO:0003700">
    <property type="term" value="F:DNA-binding transcription factor activity"/>
    <property type="evidence" value="ECO:0007669"/>
    <property type="project" value="TreeGrafter"/>
</dbReference>
<evidence type="ECO:0000256" key="2">
    <source>
        <dbReference type="ARBA" id="ARBA00023125"/>
    </source>
</evidence>
<evidence type="ECO:0000256" key="3">
    <source>
        <dbReference type="ARBA" id="ARBA00023163"/>
    </source>
</evidence>
<evidence type="ECO:0000256" key="4">
    <source>
        <dbReference type="PROSITE-ProRule" id="PRU00335"/>
    </source>
</evidence>
<dbReference type="PROSITE" id="PS50977">
    <property type="entry name" value="HTH_TETR_2"/>
    <property type="match status" value="1"/>
</dbReference>